<dbReference type="EMBL" id="CAMXCT020005201">
    <property type="protein sequence ID" value="CAL1165035.1"/>
    <property type="molecule type" value="Genomic_DNA"/>
</dbReference>
<comment type="caution">
    <text evidence="2">The sequence shown here is derived from an EMBL/GenBank/DDBJ whole genome shotgun (WGS) entry which is preliminary data.</text>
</comment>
<accession>A0A9P1DJY6</accession>
<dbReference type="Proteomes" id="UP001152797">
    <property type="component" value="Unassembled WGS sequence"/>
</dbReference>
<organism evidence="2">
    <name type="scientific">Cladocopium goreaui</name>
    <dbReference type="NCBI Taxonomy" id="2562237"/>
    <lineage>
        <taxon>Eukaryota</taxon>
        <taxon>Sar</taxon>
        <taxon>Alveolata</taxon>
        <taxon>Dinophyceae</taxon>
        <taxon>Suessiales</taxon>
        <taxon>Symbiodiniaceae</taxon>
        <taxon>Cladocopium</taxon>
    </lineage>
</organism>
<sequence length="578" mass="62537">MEKLRPTTGAVASVNGGTVGTHFIDLQHRASDVAAISKEELICFNSALVSQWLQALVLWSNHRRLHGMMLEGVRANGITMNTALNSLQRRGPWRRALGLFVPQLVDAITCNSAISACEESSKWPSALQLLNLFDEEHLDRDILGFSACLAARVAKPWILAPQLLRWMTQDLVQPNLVSLSATVGAVTWPGALYLLKGCQEGRLEADRILFGASISTCSSGLAWRQGLALAATKPSLIGCNAAMDGCQGAWPVALRIFAQLSVLGLEPSAASVHVAGYRWQGAFLALLEMARRQLKRDLISFGVALNACQMQSLWLSALQLMEELRMVHLAADQVCFNSCTSSCGEADQWQMAMQLKGAAVATASYNAAISACDGPGQWRAALASLQAMPQSRLARDQRTYNAASSAARVAWRTSLALMDFCAEDLAGYSAVISAYEGKSLWKPALGVLELLQLRSVELDTIVYNGASSTCAKGTQWQLASKTLSLLPMLFLEQQDYTFNAVVSACAKAELEAASSNSIALSLQQMNDIRQTLVNTLVKSLFQRVWFTASTGRNLGRLKNAARGLTRAISLGRKAALQP</sequence>
<name>A0A9P1DJY6_9DINO</name>
<reference evidence="2" key="1">
    <citation type="submission" date="2022-10" db="EMBL/GenBank/DDBJ databases">
        <authorList>
            <person name="Chen Y."/>
            <person name="Dougan E. K."/>
            <person name="Chan C."/>
            <person name="Rhodes N."/>
            <person name="Thang M."/>
        </authorList>
    </citation>
    <scope>NUCLEOTIDE SEQUENCE</scope>
</reference>
<dbReference type="OrthoDB" id="185373at2759"/>
<gene>
    <name evidence="2" type="ORF">C1SCF055_LOCUS36798</name>
</gene>
<dbReference type="InterPro" id="IPR011990">
    <property type="entry name" value="TPR-like_helical_dom_sf"/>
</dbReference>
<evidence type="ECO:0000313" key="2">
    <source>
        <dbReference type="EMBL" id="CAI4011660.1"/>
    </source>
</evidence>
<dbReference type="EMBL" id="CAMXCT030005201">
    <property type="protein sequence ID" value="CAL4798972.1"/>
    <property type="molecule type" value="Genomic_DNA"/>
</dbReference>
<dbReference type="PANTHER" id="PTHR47936:SF1">
    <property type="entry name" value="PENTATRICOPEPTIDE REPEAT-CONTAINING PROTEIN GUN1, CHLOROPLASTIC"/>
    <property type="match status" value="1"/>
</dbReference>
<dbReference type="EMBL" id="CAMXCT010005201">
    <property type="protein sequence ID" value="CAI4011660.1"/>
    <property type="molecule type" value="Genomic_DNA"/>
</dbReference>
<evidence type="ECO:0000313" key="3">
    <source>
        <dbReference type="EMBL" id="CAL4798972.1"/>
    </source>
</evidence>
<protein>
    <submittedName>
        <fullName evidence="3">Pentatricopeptide repeat-containing protein At2g41720 (Protein EMBRYO DEFECTIVE 2654)</fullName>
    </submittedName>
</protein>
<evidence type="ECO:0000313" key="4">
    <source>
        <dbReference type="Proteomes" id="UP001152797"/>
    </source>
</evidence>
<keyword evidence="1" id="KW-0677">Repeat</keyword>
<dbReference type="AlphaFoldDB" id="A0A9P1DJY6"/>
<keyword evidence="4" id="KW-1185">Reference proteome</keyword>
<dbReference type="PANTHER" id="PTHR47936">
    <property type="entry name" value="PPR_LONG DOMAIN-CONTAINING PROTEIN"/>
    <property type="match status" value="1"/>
</dbReference>
<reference evidence="3 4" key="2">
    <citation type="submission" date="2024-05" db="EMBL/GenBank/DDBJ databases">
        <authorList>
            <person name="Chen Y."/>
            <person name="Shah S."/>
            <person name="Dougan E. K."/>
            <person name="Thang M."/>
            <person name="Chan C."/>
        </authorList>
    </citation>
    <scope>NUCLEOTIDE SEQUENCE [LARGE SCALE GENOMIC DNA]</scope>
</reference>
<evidence type="ECO:0000256" key="1">
    <source>
        <dbReference type="ARBA" id="ARBA00022737"/>
    </source>
</evidence>
<dbReference type="Gene3D" id="1.25.40.10">
    <property type="entry name" value="Tetratricopeptide repeat domain"/>
    <property type="match status" value="3"/>
</dbReference>
<proteinExistence type="predicted"/>